<dbReference type="Gene3D" id="2.60.120.1440">
    <property type="match status" value="1"/>
</dbReference>
<gene>
    <name evidence="2" type="ORF">MKP09_14370</name>
</gene>
<keyword evidence="3" id="KW-1185">Reference proteome</keyword>
<reference evidence="2 3" key="1">
    <citation type="submission" date="2022-02" db="EMBL/GenBank/DDBJ databases">
        <authorList>
            <person name="Min J."/>
        </authorList>
    </citation>
    <scope>NUCLEOTIDE SEQUENCE [LARGE SCALE GENOMIC DNA]</scope>
    <source>
        <strain evidence="2 3">GR10-1</strain>
    </source>
</reference>
<organism evidence="2 3">
    <name type="scientific">Niabella ginsengisoli</name>
    <dbReference type="NCBI Taxonomy" id="522298"/>
    <lineage>
        <taxon>Bacteria</taxon>
        <taxon>Pseudomonadati</taxon>
        <taxon>Bacteroidota</taxon>
        <taxon>Chitinophagia</taxon>
        <taxon>Chitinophagales</taxon>
        <taxon>Chitinophagaceae</taxon>
        <taxon>Niabella</taxon>
    </lineage>
</organism>
<keyword evidence="1" id="KW-1133">Transmembrane helix</keyword>
<evidence type="ECO:0000256" key="1">
    <source>
        <dbReference type="SAM" id="Phobius"/>
    </source>
</evidence>
<dbReference type="RefSeq" id="WP_240830667.1">
    <property type="nucleotide sequence ID" value="NZ_JAKWBL010000002.1"/>
</dbReference>
<keyword evidence="1" id="KW-0472">Membrane</keyword>
<dbReference type="EMBL" id="JAKWBL010000002">
    <property type="protein sequence ID" value="MCH5599006.1"/>
    <property type="molecule type" value="Genomic_DNA"/>
</dbReference>
<sequence length="187" mass="21646">MSRWCYLAARKLSNDITLEEMQELEQILSKDPQLASQLEMHERYFNANSEEVRIEDDQVLSAWNKVSQAINNQAYIKPSEIYVKKYSSKRKLAIGLFLVVPVFLIAGFFFIDNARYTKISAKIESSDTKYDVTLPDGSKVTLNKKSHIYLSDGFGKTNRNVILEGEAFFMLLTMLKYLSWFRPTLCM</sequence>
<comment type="caution">
    <text evidence="2">The sequence shown here is derived from an EMBL/GenBank/DDBJ whole genome shotgun (WGS) entry which is preliminary data.</text>
</comment>
<evidence type="ECO:0000313" key="3">
    <source>
        <dbReference type="Proteomes" id="UP001202248"/>
    </source>
</evidence>
<dbReference type="PANTHER" id="PTHR30273:SF2">
    <property type="entry name" value="PROTEIN FECR"/>
    <property type="match status" value="1"/>
</dbReference>
<keyword evidence="1" id="KW-0812">Transmembrane</keyword>
<name>A0ABS9SL31_9BACT</name>
<dbReference type="Proteomes" id="UP001202248">
    <property type="component" value="Unassembled WGS sequence"/>
</dbReference>
<accession>A0ABS9SL31</accession>
<dbReference type="InterPro" id="IPR012373">
    <property type="entry name" value="Ferrdict_sens_TM"/>
</dbReference>
<evidence type="ECO:0000313" key="2">
    <source>
        <dbReference type="EMBL" id="MCH5599006.1"/>
    </source>
</evidence>
<proteinExistence type="predicted"/>
<feature type="transmembrane region" description="Helical" evidence="1">
    <location>
        <begin position="92"/>
        <end position="111"/>
    </location>
</feature>
<protein>
    <submittedName>
        <fullName evidence="2">FecR family protein</fullName>
    </submittedName>
</protein>
<dbReference type="PANTHER" id="PTHR30273">
    <property type="entry name" value="PERIPLASMIC SIGNAL SENSOR AND SIGMA FACTOR ACTIVATOR FECR-RELATED"/>
    <property type="match status" value="1"/>
</dbReference>